<proteinExistence type="inferred from homology"/>
<dbReference type="Pfam" id="PF01845">
    <property type="entry name" value="CcdB"/>
    <property type="match status" value="1"/>
</dbReference>
<accession>W9GYN7</accession>
<dbReference type="EMBL" id="AVFL01000024">
    <property type="protein sequence ID" value="EWY37701.1"/>
    <property type="molecule type" value="Genomic_DNA"/>
</dbReference>
<evidence type="ECO:0000313" key="8">
    <source>
        <dbReference type="EMBL" id="EWY37701.1"/>
    </source>
</evidence>
<dbReference type="RefSeq" id="WP_037458485.1">
    <property type="nucleotide sequence ID" value="NZ_AVFL01000024.1"/>
</dbReference>
<evidence type="ECO:0000313" key="9">
    <source>
        <dbReference type="Proteomes" id="UP000019486"/>
    </source>
</evidence>
<name>W9GYN7_9PROT</name>
<dbReference type="Proteomes" id="UP000019486">
    <property type="component" value="Unassembled WGS sequence"/>
</dbReference>
<comment type="similarity">
    <text evidence="1">Belongs to the CcdB toxin family.</text>
</comment>
<gene>
    <name evidence="8" type="ORF">N825_16750</name>
</gene>
<dbReference type="InterPro" id="IPR011067">
    <property type="entry name" value="Plasmid_toxin/cell-grow_inhib"/>
</dbReference>
<comment type="caution">
    <text evidence="8">The sequence shown here is derived from an EMBL/GenBank/DDBJ whole genome shotgun (WGS) entry which is preliminary data.</text>
</comment>
<reference evidence="8 9" key="1">
    <citation type="submission" date="2013-08" db="EMBL/GenBank/DDBJ databases">
        <title>The genome sequence of Skermanella stibiiresistens.</title>
        <authorList>
            <person name="Zhu W."/>
            <person name="Wang G."/>
        </authorList>
    </citation>
    <scope>NUCLEOTIDE SEQUENCE [LARGE SCALE GENOMIC DNA]</scope>
    <source>
        <strain evidence="8 9">SB22</strain>
    </source>
</reference>
<dbReference type="GO" id="GO:0006276">
    <property type="term" value="P:plasmid maintenance"/>
    <property type="evidence" value="ECO:0007669"/>
    <property type="project" value="InterPro"/>
</dbReference>
<dbReference type="InterPro" id="IPR002712">
    <property type="entry name" value="CcdB"/>
</dbReference>
<dbReference type="GO" id="GO:0008657">
    <property type="term" value="F:DNA topoisomerase type II (double strand cut, ATP-hydrolyzing) inhibitor activity"/>
    <property type="evidence" value="ECO:0007669"/>
    <property type="project" value="InterPro"/>
</dbReference>
<keyword evidence="4" id="KW-0805">Transcription regulation</keyword>
<evidence type="ECO:0000256" key="6">
    <source>
        <dbReference type="ARBA" id="ARBA00029628"/>
    </source>
</evidence>
<dbReference type="SUPFAM" id="SSF50118">
    <property type="entry name" value="Cell growth inhibitor/plasmid maintenance toxic component"/>
    <property type="match status" value="1"/>
</dbReference>
<organism evidence="8 9">
    <name type="scientific">Skermanella stibiiresistens SB22</name>
    <dbReference type="NCBI Taxonomy" id="1385369"/>
    <lineage>
        <taxon>Bacteria</taxon>
        <taxon>Pseudomonadati</taxon>
        <taxon>Pseudomonadota</taxon>
        <taxon>Alphaproteobacteria</taxon>
        <taxon>Rhodospirillales</taxon>
        <taxon>Azospirillaceae</taxon>
        <taxon>Skermanella</taxon>
    </lineage>
</organism>
<evidence type="ECO:0000256" key="1">
    <source>
        <dbReference type="ARBA" id="ARBA00005230"/>
    </source>
</evidence>
<protein>
    <recommendedName>
        <fullName evidence="2">Toxin CcdB</fullName>
    </recommendedName>
    <alternativeName>
        <fullName evidence="7">Cytotoxic protein CcdB</fullName>
    </alternativeName>
    <alternativeName>
        <fullName evidence="6">Protein LetD</fullName>
    </alternativeName>
</protein>
<evidence type="ECO:0000256" key="5">
    <source>
        <dbReference type="ARBA" id="ARBA00023163"/>
    </source>
</evidence>
<keyword evidence="3" id="KW-0678">Repressor</keyword>
<dbReference type="AlphaFoldDB" id="W9GYN7"/>
<keyword evidence="9" id="KW-1185">Reference proteome</keyword>
<evidence type="ECO:0000256" key="2">
    <source>
        <dbReference type="ARBA" id="ARBA00015075"/>
    </source>
</evidence>
<dbReference type="Gene3D" id="2.30.30.110">
    <property type="match status" value="1"/>
</dbReference>
<keyword evidence="5" id="KW-0804">Transcription</keyword>
<dbReference type="STRING" id="1385369.N825_16750"/>
<evidence type="ECO:0000256" key="4">
    <source>
        <dbReference type="ARBA" id="ARBA00023015"/>
    </source>
</evidence>
<evidence type="ECO:0000256" key="3">
    <source>
        <dbReference type="ARBA" id="ARBA00022491"/>
    </source>
</evidence>
<evidence type="ECO:0000256" key="7">
    <source>
        <dbReference type="ARBA" id="ARBA00033135"/>
    </source>
</evidence>
<sequence>MPQFDVHRNLGRTKTATPYLLVIQRDRYDRTPRRAIVPLVLRSHAGHTDHDLNPCFTIEGHDVVIDPLAIVSFPTKELGPSIDNLDQHSTRIIRAIDELIAYGE</sequence>